<accession>A0A6I1I938</accession>
<dbReference type="GO" id="GO:0000018">
    <property type="term" value="P:regulation of DNA recombination"/>
    <property type="evidence" value="ECO:0007669"/>
    <property type="project" value="TreeGrafter"/>
</dbReference>
<dbReference type="InterPro" id="IPR036388">
    <property type="entry name" value="WH-like_DNA-bd_sf"/>
</dbReference>
<evidence type="ECO:0000256" key="7">
    <source>
        <dbReference type="SAM" id="MobiDB-lite"/>
    </source>
</evidence>
<dbReference type="Pfam" id="PF09397">
    <property type="entry name" value="FtsK_gamma"/>
    <property type="match status" value="1"/>
</dbReference>
<dbReference type="GO" id="GO:0006310">
    <property type="term" value="P:DNA recombination"/>
    <property type="evidence" value="ECO:0007669"/>
    <property type="project" value="UniProtKB-UniRule"/>
</dbReference>
<proteinExistence type="inferred from homology"/>
<dbReference type="NCBIfam" id="NF001464">
    <property type="entry name" value="PRK00321.1-5"/>
    <property type="match status" value="1"/>
</dbReference>
<comment type="subcellular location">
    <subcellularLocation>
        <location evidence="1 6">Cytoplasm</location>
        <location evidence="1 6">Nucleoid</location>
    </subcellularLocation>
</comment>
<dbReference type="HAMAP" id="MF_00194">
    <property type="entry name" value="RdgC"/>
    <property type="match status" value="1"/>
</dbReference>
<dbReference type="PANTHER" id="PTHR38103:SF1">
    <property type="entry name" value="RECOMBINATION-ASSOCIATED PROTEIN RDGC"/>
    <property type="match status" value="1"/>
</dbReference>
<evidence type="ECO:0000256" key="3">
    <source>
        <dbReference type="ARBA" id="ARBA00022296"/>
    </source>
</evidence>
<dbReference type="Pfam" id="PF04381">
    <property type="entry name" value="RdgC"/>
    <property type="match status" value="1"/>
</dbReference>
<organism evidence="9 10">
    <name type="scientific">Janthinobacterium violaceinigrum</name>
    <dbReference type="NCBI Taxonomy" id="2654252"/>
    <lineage>
        <taxon>Bacteria</taxon>
        <taxon>Pseudomonadati</taxon>
        <taxon>Pseudomonadota</taxon>
        <taxon>Betaproteobacteria</taxon>
        <taxon>Burkholderiales</taxon>
        <taxon>Oxalobacteraceae</taxon>
        <taxon>Janthinobacterium</taxon>
    </lineage>
</organism>
<evidence type="ECO:0000313" key="10">
    <source>
        <dbReference type="Proteomes" id="UP000468717"/>
    </source>
</evidence>
<dbReference type="InterPro" id="IPR007476">
    <property type="entry name" value="RdgC"/>
</dbReference>
<dbReference type="InterPro" id="IPR036390">
    <property type="entry name" value="WH_DNA-bd_sf"/>
</dbReference>
<reference evidence="9 10" key="1">
    <citation type="submission" date="2019-10" db="EMBL/GenBank/DDBJ databases">
        <title>Three novel species isolated from a subtropical stream in China.</title>
        <authorList>
            <person name="Lu H."/>
        </authorList>
    </citation>
    <scope>NUCLEOTIDE SEQUENCE [LARGE SCALE GENOMIC DNA]</scope>
    <source>
        <strain evidence="9 10">FT13W</strain>
    </source>
</reference>
<evidence type="ECO:0000256" key="2">
    <source>
        <dbReference type="ARBA" id="ARBA00008657"/>
    </source>
</evidence>
<comment type="caution">
    <text evidence="9">The sequence shown here is derived from an EMBL/GenBank/DDBJ whole genome shotgun (WGS) entry which is preliminary data.</text>
</comment>
<dbReference type="EMBL" id="WFLI01000003">
    <property type="protein sequence ID" value="KAB8066229.1"/>
    <property type="molecule type" value="Genomic_DNA"/>
</dbReference>
<protein>
    <recommendedName>
        <fullName evidence="3 6">Recombination-associated protein RdgC</fullName>
    </recommendedName>
</protein>
<dbReference type="PANTHER" id="PTHR38103">
    <property type="entry name" value="RECOMBINATION-ASSOCIATED PROTEIN RDGC"/>
    <property type="match status" value="1"/>
</dbReference>
<sequence>MFFKNLQIYRLPANWPMSASELNSMLERQAFTPATSAELQRQGWAAPRGAGAPLVHAVGGQFLLQLKTEKKLLPSTVVNQVAAARALEMEEAQGFAPGKKAMKELKERVTDELLPRAFAILSTTAVWVDPVNGWLVVDAASPAKADEVVKLLLKSVDKLPLESLRVMRSPVGAMTEWLKVDESPAGFTVDQDAIMRATGESKAQVAYKRHTLEADDIRRHIAAGKQCTLLAMTWSDKISFVLDESLAIKSVKPLEIIKESATRNDDERFDSDFALMTGELAKMLADLVEALGGEAEEDARPPGPAVDAAPAKGHEPVREQRVMLKLNGQAPGTVPPGDGSATDPMYDQAVELVRSRQRASISLVQRYLGIGYNRAGNLLEAMEALGVVSGMASNGNRTVLAAPGAAA</sequence>
<feature type="domain" description="FtsK gamma" evidence="8">
    <location>
        <begin position="339"/>
        <end position="404"/>
    </location>
</feature>
<comment type="similarity">
    <text evidence="2 6">Belongs to the RdgC family.</text>
</comment>
<dbReference type="GO" id="GO:0003690">
    <property type="term" value="F:double-stranded DNA binding"/>
    <property type="evidence" value="ECO:0007669"/>
    <property type="project" value="TreeGrafter"/>
</dbReference>
<dbReference type="GO" id="GO:0005737">
    <property type="term" value="C:cytoplasm"/>
    <property type="evidence" value="ECO:0007669"/>
    <property type="project" value="UniProtKB-UniRule"/>
</dbReference>
<dbReference type="SMART" id="SM00843">
    <property type="entry name" value="Ftsk_gamma"/>
    <property type="match status" value="1"/>
</dbReference>
<evidence type="ECO:0000256" key="5">
    <source>
        <dbReference type="ARBA" id="ARBA00023172"/>
    </source>
</evidence>
<dbReference type="AlphaFoldDB" id="A0A6I1I938"/>
<dbReference type="Gene3D" id="1.10.10.10">
    <property type="entry name" value="Winged helix-like DNA-binding domain superfamily/Winged helix DNA-binding domain"/>
    <property type="match status" value="1"/>
</dbReference>
<keyword evidence="4 6" id="KW-0963">Cytoplasm</keyword>
<dbReference type="Proteomes" id="UP000468717">
    <property type="component" value="Unassembled WGS sequence"/>
</dbReference>
<dbReference type="InterPro" id="IPR018541">
    <property type="entry name" value="Ftsk_gamma"/>
</dbReference>
<comment type="function">
    <text evidence="6">May be involved in recombination.</text>
</comment>
<keyword evidence="10" id="KW-1185">Reference proteome</keyword>
<evidence type="ECO:0000259" key="8">
    <source>
        <dbReference type="SMART" id="SM00843"/>
    </source>
</evidence>
<keyword evidence="5 6" id="KW-0233">DNA recombination</keyword>
<evidence type="ECO:0000256" key="6">
    <source>
        <dbReference type="HAMAP-Rule" id="MF_00194"/>
    </source>
</evidence>
<dbReference type="SUPFAM" id="SSF46785">
    <property type="entry name" value="Winged helix' DNA-binding domain"/>
    <property type="match status" value="1"/>
</dbReference>
<evidence type="ECO:0000313" key="9">
    <source>
        <dbReference type="EMBL" id="KAB8066229.1"/>
    </source>
</evidence>
<dbReference type="GO" id="GO:0043590">
    <property type="term" value="C:bacterial nucleoid"/>
    <property type="evidence" value="ECO:0007669"/>
    <property type="project" value="TreeGrafter"/>
</dbReference>
<evidence type="ECO:0000256" key="4">
    <source>
        <dbReference type="ARBA" id="ARBA00022490"/>
    </source>
</evidence>
<feature type="region of interest" description="Disordered" evidence="7">
    <location>
        <begin position="294"/>
        <end position="314"/>
    </location>
</feature>
<name>A0A6I1I938_9BURK</name>
<evidence type="ECO:0000256" key="1">
    <source>
        <dbReference type="ARBA" id="ARBA00004453"/>
    </source>
</evidence>
<gene>
    <name evidence="6 9" type="primary">rdgC</name>
    <name evidence="9" type="ORF">GCN75_03240</name>
</gene>
<dbReference type="NCBIfam" id="NF001463">
    <property type="entry name" value="PRK00321.1-4"/>
    <property type="match status" value="1"/>
</dbReference>